<dbReference type="Gene3D" id="1.10.10.60">
    <property type="entry name" value="Homeodomain-like"/>
    <property type="match status" value="1"/>
</dbReference>
<feature type="domain" description="HTH araC/xylS-type" evidence="5">
    <location>
        <begin position="164"/>
        <end position="262"/>
    </location>
</feature>
<dbReference type="EMBL" id="JAPDNS010000001">
    <property type="protein sequence ID" value="MCW3483542.1"/>
    <property type="molecule type" value="Genomic_DNA"/>
</dbReference>
<accession>A0ABT3IHV8</accession>
<dbReference type="SMART" id="SM00342">
    <property type="entry name" value="HTH_ARAC"/>
    <property type="match status" value="1"/>
</dbReference>
<dbReference type="InterPro" id="IPR018062">
    <property type="entry name" value="HTH_AraC-typ_CS"/>
</dbReference>
<dbReference type="InterPro" id="IPR018060">
    <property type="entry name" value="HTH_AraC"/>
</dbReference>
<protein>
    <submittedName>
        <fullName evidence="6">AraC family transcriptional regulator</fullName>
    </submittedName>
</protein>
<dbReference type="SUPFAM" id="SSF46689">
    <property type="entry name" value="Homeodomain-like"/>
    <property type="match status" value="1"/>
</dbReference>
<evidence type="ECO:0000259" key="5">
    <source>
        <dbReference type="PROSITE" id="PS01124"/>
    </source>
</evidence>
<gene>
    <name evidence="6" type="ORF">OL497_06540</name>
</gene>
<dbReference type="Proteomes" id="UP001207742">
    <property type="component" value="Unassembled WGS sequence"/>
</dbReference>
<evidence type="ECO:0000256" key="2">
    <source>
        <dbReference type="ARBA" id="ARBA00023125"/>
    </source>
</evidence>
<dbReference type="PROSITE" id="PS00041">
    <property type="entry name" value="HTH_ARAC_FAMILY_1"/>
    <property type="match status" value="1"/>
</dbReference>
<keyword evidence="4" id="KW-0804">Transcription</keyword>
<dbReference type="Pfam" id="PF12833">
    <property type="entry name" value="HTH_18"/>
    <property type="match status" value="1"/>
</dbReference>
<dbReference type="PANTHER" id="PTHR46796:SF2">
    <property type="entry name" value="TRANSCRIPTIONAL REGULATORY PROTEIN"/>
    <property type="match status" value="1"/>
</dbReference>
<keyword evidence="1" id="KW-0805">Transcription regulation</keyword>
<proteinExistence type="predicted"/>
<comment type="caution">
    <text evidence="6">The sequence shown here is derived from an EMBL/GenBank/DDBJ whole genome shotgun (WGS) entry which is preliminary data.</text>
</comment>
<dbReference type="RefSeq" id="WP_264728986.1">
    <property type="nucleotide sequence ID" value="NZ_JAPDNR010000001.1"/>
</dbReference>
<dbReference type="InterPro" id="IPR050204">
    <property type="entry name" value="AraC_XylS_family_regulators"/>
</dbReference>
<keyword evidence="3" id="KW-0010">Activator</keyword>
<organism evidence="6 7">
    <name type="scientific">Chitinophaga nivalis</name>
    <dbReference type="NCBI Taxonomy" id="2991709"/>
    <lineage>
        <taxon>Bacteria</taxon>
        <taxon>Pseudomonadati</taxon>
        <taxon>Bacteroidota</taxon>
        <taxon>Chitinophagia</taxon>
        <taxon>Chitinophagales</taxon>
        <taxon>Chitinophagaceae</taxon>
        <taxon>Chitinophaga</taxon>
    </lineage>
</organism>
<evidence type="ECO:0000313" key="6">
    <source>
        <dbReference type="EMBL" id="MCW3483542.1"/>
    </source>
</evidence>
<dbReference type="Gene3D" id="2.60.120.10">
    <property type="entry name" value="Jelly Rolls"/>
    <property type="match status" value="1"/>
</dbReference>
<keyword evidence="7" id="KW-1185">Reference proteome</keyword>
<evidence type="ECO:0000256" key="4">
    <source>
        <dbReference type="ARBA" id="ARBA00023163"/>
    </source>
</evidence>
<name>A0ABT3IHV8_9BACT</name>
<reference evidence="6 7" key="1">
    <citation type="submission" date="2022-10" db="EMBL/GenBank/DDBJ databases">
        <title>Chitinophaga nivalis PC15 sp. nov., isolated from Pyeongchang county, South Korea.</title>
        <authorList>
            <person name="Trinh H.N."/>
        </authorList>
    </citation>
    <scope>NUCLEOTIDE SEQUENCE [LARGE SCALE GENOMIC DNA]</scope>
    <source>
        <strain evidence="6 7">PC14</strain>
    </source>
</reference>
<sequence>MRALEGGTYLGTTARSFQAGGIIISQTHYREKVYEGWHCHEHHHVSLLLKGGNTEHRKGTSTVVGAGDVIYYRSGEVHRNVDTSHPSGNLNLEITSAFLEKYDLHFDTLEKFPAQVHRLKFALLQIYRACSEGYTNPELAIQDYLLPVFSTPVVRHTTEPAWVIRLRELMHDRWNETLLLDEMSVITGVHPVTISRYFPHYFHCSLSEYQRRIKIAQALILVRETPLSLTAIAHHCGFFDQSHFIRTFKACTGWLPRQFREL</sequence>
<dbReference type="InterPro" id="IPR037923">
    <property type="entry name" value="HTH-like"/>
</dbReference>
<dbReference type="InterPro" id="IPR014710">
    <property type="entry name" value="RmlC-like_jellyroll"/>
</dbReference>
<dbReference type="PANTHER" id="PTHR46796">
    <property type="entry name" value="HTH-TYPE TRANSCRIPTIONAL ACTIVATOR RHAS-RELATED"/>
    <property type="match status" value="1"/>
</dbReference>
<evidence type="ECO:0000313" key="7">
    <source>
        <dbReference type="Proteomes" id="UP001207742"/>
    </source>
</evidence>
<keyword evidence="2" id="KW-0238">DNA-binding</keyword>
<dbReference type="PROSITE" id="PS01124">
    <property type="entry name" value="HTH_ARAC_FAMILY_2"/>
    <property type="match status" value="1"/>
</dbReference>
<evidence type="ECO:0000256" key="1">
    <source>
        <dbReference type="ARBA" id="ARBA00023015"/>
    </source>
</evidence>
<dbReference type="SUPFAM" id="SSF51215">
    <property type="entry name" value="Regulatory protein AraC"/>
    <property type="match status" value="1"/>
</dbReference>
<evidence type="ECO:0000256" key="3">
    <source>
        <dbReference type="ARBA" id="ARBA00023159"/>
    </source>
</evidence>
<dbReference type="InterPro" id="IPR009057">
    <property type="entry name" value="Homeodomain-like_sf"/>
</dbReference>